<sequence length="144" mass="16338">MPLHGLREIARDPYTAVHHDPTQQLVFIWRSSLPYPSIEELEQSFRRIEQAIGIISRPRSLLLVDARDAPMRNDDGFEVTFGQAHARLFQGFKRAAVILRSAIGVLQVGRLSRGYVTPVRTFTRPEDALLHLGVRVDLTQIKSP</sequence>
<dbReference type="AlphaFoldDB" id="A0A4P2QF56"/>
<dbReference type="EMBL" id="CP012672">
    <property type="protein sequence ID" value="AUX28477.1"/>
    <property type="molecule type" value="Genomic_DNA"/>
</dbReference>
<organism evidence="1 2">
    <name type="scientific">Sorangium cellulosum</name>
    <name type="common">Polyangium cellulosum</name>
    <dbReference type="NCBI Taxonomy" id="56"/>
    <lineage>
        <taxon>Bacteria</taxon>
        <taxon>Pseudomonadati</taxon>
        <taxon>Myxococcota</taxon>
        <taxon>Polyangia</taxon>
        <taxon>Polyangiales</taxon>
        <taxon>Polyangiaceae</taxon>
        <taxon>Sorangium</taxon>
    </lineage>
</organism>
<dbReference type="Proteomes" id="UP000295497">
    <property type="component" value="Chromosome"/>
</dbReference>
<name>A0A4P2QF56_SORCE</name>
<gene>
    <name evidence="1" type="ORF">SOCE836_005470</name>
</gene>
<evidence type="ECO:0000313" key="1">
    <source>
        <dbReference type="EMBL" id="AUX28477.1"/>
    </source>
</evidence>
<protein>
    <submittedName>
        <fullName evidence="1">Uncharacterized protein</fullName>
    </submittedName>
</protein>
<reference evidence="1 2" key="1">
    <citation type="submission" date="2015-09" db="EMBL/GenBank/DDBJ databases">
        <title>Sorangium comparison.</title>
        <authorList>
            <person name="Zaburannyi N."/>
            <person name="Bunk B."/>
            <person name="Overmann J."/>
            <person name="Mueller R."/>
        </authorList>
    </citation>
    <scope>NUCLEOTIDE SEQUENCE [LARGE SCALE GENOMIC DNA]</scope>
    <source>
        <strain evidence="1 2">So ce836</strain>
    </source>
</reference>
<dbReference type="RefSeq" id="WP_237244954.1">
    <property type="nucleotide sequence ID" value="NZ_CP012672.1"/>
</dbReference>
<evidence type="ECO:0000313" key="2">
    <source>
        <dbReference type="Proteomes" id="UP000295497"/>
    </source>
</evidence>
<proteinExistence type="predicted"/>
<accession>A0A4P2QF56</accession>